<comment type="caution">
    <text evidence="2">The sequence shown here is derived from an EMBL/GenBank/DDBJ whole genome shotgun (WGS) entry which is preliminary data.</text>
</comment>
<organism evidence="2 3">
    <name type="scientific">Ephemerocybe angulata</name>
    <dbReference type="NCBI Taxonomy" id="980116"/>
    <lineage>
        <taxon>Eukaryota</taxon>
        <taxon>Fungi</taxon>
        <taxon>Dikarya</taxon>
        <taxon>Basidiomycota</taxon>
        <taxon>Agaricomycotina</taxon>
        <taxon>Agaricomycetes</taxon>
        <taxon>Agaricomycetidae</taxon>
        <taxon>Agaricales</taxon>
        <taxon>Agaricineae</taxon>
        <taxon>Psathyrellaceae</taxon>
        <taxon>Ephemerocybe</taxon>
    </lineage>
</organism>
<gene>
    <name evidence="2" type="ORF">DFP72DRAFT_1047369</name>
</gene>
<keyword evidence="3" id="KW-1185">Reference proteome</keyword>
<sequence length="379" mass="40993">MGPGEILPRWIGCLFPDVVLEVWWGERLGGDASAGRRSADSSVVGLRGRRELRLVVRRWGWKGRLNSASVKGTFGRFPVSHDSRSLIHSGNSVATTQVLSAHPPPLDSRRNPLGVGPQRAKSVPYRGRAKSAGWIQRWLLERRVRSSTAYGGSGEESMESGLLTRVPAYWSLRARCTRGLRTCVRSPVGREGGSYDAVGERGGTSSARLVGCMMDGASGWGRRESASERCVWRDGWSESEERDYACDSRGREQYVFEKGGHGGGRVAGCLCTRAWQRRQVRPGAGVDRGLARGAPSCGPMKVWTKEGGRQGGRECGDKSLCYGIDPRMGVGFDEGAGDGGVVLGARTDGWANARVGATTAAAVNAEGFYMEWHARMSAE</sequence>
<accession>A0A8H6M3M7</accession>
<proteinExistence type="predicted"/>
<protein>
    <submittedName>
        <fullName evidence="2">Uncharacterized protein</fullName>
    </submittedName>
</protein>
<reference evidence="2 3" key="1">
    <citation type="submission" date="2020-07" db="EMBL/GenBank/DDBJ databases">
        <title>Comparative genomics of pyrophilous fungi reveals a link between fire events and developmental genes.</title>
        <authorList>
            <consortium name="DOE Joint Genome Institute"/>
            <person name="Steindorff A.S."/>
            <person name="Carver A."/>
            <person name="Calhoun S."/>
            <person name="Stillman K."/>
            <person name="Liu H."/>
            <person name="Lipzen A."/>
            <person name="Pangilinan J."/>
            <person name="Labutti K."/>
            <person name="Bruns T.D."/>
            <person name="Grigoriev I.V."/>
        </authorList>
    </citation>
    <scope>NUCLEOTIDE SEQUENCE [LARGE SCALE GENOMIC DNA]</scope>
    <source>
        <strain evidence="2 3">CBS 144469</strain>
    </source>
</reference>
<name>A0A8H6M3M7_9AGAR</name>
<dbReference type="Proteomes" id="UP000521943">
    <property type="component" value="Unassembled WGS sequence"/>
</dbReference>
<dbReference type="EMBL" id="JACGCI010000046">
    <property type="protein sequence ID" value="KAF6751969.1"/>
    <property type="molecule type" value="Genomic_DNA"/>
</dbReference>
<feature type="region of interest" description="Disordered" evidence="1">
    <location>
        <begin position="100"/>
        <end position="122"/>
    </location>
</feature>
<evidence type="ECO:0000313" key="2">
    <source>
        <dbReference type="EMBL" id="KAF6751969.1"/>
    </source>
</evidence>
<evidence type="ECO:0000256" key="1">
    <source>
        <dbReference type="SAM" id="MobiDB-lite"/>
    </source>
</evidence>
<dbReference type="AlphaFoldDB" id="A0A8H6M3M7"/>
<evidence type="ECO:0000313" key="3">
    <source>
        <dbReference type="Proteomes" id="UP000521943"/>
    </source>
</evidence>